<proteinExistence type="inferred from homology"/>
<evidence type="ECO:0000256" key="10">
    <source>
        <dbReference type="ARBA" id="ARBA00023239"/>
    </source>
</evidence>
<dbReference type="SUPFAM" id="SSF102114">
    <property type="entry name" value="Radical SAM enzymes"/>
    <property type="match status" value="1"/>
</dbReference>
<dbReference type="InterPro" id="IPR058240">
    <property type="entry name" value="rSAM_sf"/>
</dbReference>
<comment type="similarity">
    <text evidence="3">Belongs to the radical SAM superfamily. NifB family.</text>
</comment>
<organism evidence="12 13">
    <name type="scientific">candidate division WOR_3 bacterium SM23_42</name>
    <dbReference type="NCBI Taxonomy" id="1703779"/>
    <lineage>
        <taxon>Bacteria</taxon>
        <taxon>Bacteria division WOR-3</taxon>
    </lineage>
</organism>
<keyword evidence="4" id="KW-0004">4Fe-4S</keyword>
<dbReference type="GO" id="GO:0051539">
    <property type="term" value="F:4 iron, 4 sulfur cluster binding"/>
    <property type="evidence" value="ECO:0007669"/>
    <property type="project" value="UniProtKB-KW"/>
</dbReference>
<keyword evidence="5" id="KW-0949">S-adenosyl-L-methionine</keyword>
<evidence type="ECO:0000256" key="1">
    <source>
        <dbReference type="ARBA" id="ARBA00001966"/>
    </source>
</evidence>
<dbReference type="SFLD" id="SFLDG01067">
    <property type="entry name" value="SPASM/twitch_domain_containing"/>
    <property type="match status" value="1"/>
</dbReference>
<protein>
    <recommendedName>
        <fullName evidence="11">Radical SAM core domain-containing protein</fullName>
    </recommendedName>
</protein>
<evidence type="ECO:0000256" key="8">
    <source>
        <dbReference type="ARBA" id="ARBA00023014"/>
    </source>
</evidence>
<dbReference type="PANTHER" id="PTHR43787:SF13">
    <property type="entry name" value="FEMO COFACTOR BIOSYNTHESIS PROTEIN NIFB"/>
    <property type="match status" value="1"/>
</dbReference>
<dbReference type="InterPro" id="IPR007197">
    <property type="entry name" value="rSAM"/>
</dbReference>
<dbReference type="STRING" id="1703779.AMJ83_00885"/>
<evidence type="ECO:0000256" key="4">
    <source>
        <dbReference type="ARBA" id="ARBA00022485"/>
    </source>
</evidence>
<dbReference type="GO" id="GO:0046872">
    <property type="term" value="F:metal ion binding"/>
    <property type="evidence" value="ECO:0007669"/>
    <property type="project" value="UniProtKB-KW"/>
</dbReference>
<feature type="domain" description="Radical SAM core" evidence="11">
    <location>
        <begin position="30"/>
        <end position="251"/>
    </location>
</feature>
<dbReference type="Pfam" id="PF04055">
    <property type="entry name" value="Radical_SAM"/>
    <property type="match status" value="1"/>
</dbReference>
<dbReference type="Gene3D" id="3.20.20.70">
    <property type="entry name" value="Aldolase class I"/>
    <property type="match status" value="1"/>
</dbReference>
<comment type="cofactor">
    <cofactor evidence="1">
        <name>[4Fe-4S] cluster</name>
        <dbReference type="ChEBI" id="CHEBI:49883"/>
    </cofactor>
</comment>
<comment type="caution">
    <text evidence="12">The sequence shown here is derived from an EMBL/GenBank/DDBJ whole genome shotgun (WGS) entry which is preliminary data.</text>
</comment>
<keyword evidence="7" id="KW-0408">Iron</keyword>
<evidence type="ECO:0000313" key="13">
    <source>
        <dbReference type="Proteomes" id="UP000051373"/>
    </source>
</evidence>
<dbReference type="PROSITE" id="PS51918">
    <property type="entry name" value="RADICAL_SAM"/>
    <property type="match status" value="1"/>
</dbReference>
<gene>
    <name evidence="12" type="ORF">AMJ83_00885</name>
</gene>
<keyword evidence="9" id="KW-0535">Nitrogen fixation</keyword>
<reference evidence="12 13" key="1">
    <citation type="journal article" date="2015" name="Microbiome">
        <title>Genomic resolution of linkages in carbon, nitrogen, and sulfur cycling among widespread estuary sediment bacteria.</title>
        <authorList>
            <person name="Baker B.J."/>
            <person name="Lazar C.S."/>
            <person name="Teske A.P."/>
            <person name="Dick G.J."/>
        </authorList>
    </citation>
    <scope>NUCLEOTIDE SEQUENCE [LARGE SCALE GENOMIC DNA]</scope>
    <source>
        <strain evidence="12">SM23_42</strain>
    </source>
</reference>
<keyword evidence="8" id="KW-0411">Iron-sulfur</keyword>
<dbReference type="EMBL" id="LJUJ01000001">
    <property type="protein sequence ID" value="KPK64774.1"/>
    <property type="molecule type" value="Genomic_DNA"/>
</dbReference>
<evidence type="ECO:0000256" key="3">
    <source>
        <dbReference type="ARBA" id="ARBA00006804"/>
    </source>
</evidence>
<evidence type="ECO:0000256" key="9">
    <source>
        <dbReference type="ARBA" id="ARBA00023231"/>
    </source>
</evidence>
<dbReference type="Proteomes" id="UP000051373">
    <property type="component" value="Unassembled WGS sequence"/>
</dbReference>
<dbReference type="CDD" id="cd01335">
    <property type="entry name" value="Radical_SAM"/>
    <property type="match status" value="1"/>
</dbReference>
<evidence type="ECO:0000256" key="5">
    <source>
        <dbReference type="ARBA" id="ARBA00022691"/>
    </source>
</evidence>
<evidence type="ECO:0000313" key="12">
    <source>
        <dbReference type="EMBL" id="KPK64774.1"/>
    </source>
</evidence>
<sequence length="251" mass="28728">MNLFDPLKRARDIEGIVTQGLKRKYYRVSRPGRWYGGIASADCCGCNLKCVFCWSDKPRENPEKYGDFCSPDQVAERIIKCARDHNYRLVRISGNEPTVAKAHLLKVISLINKTNFLFILETNGTLLDEDFVQELAKFRNLHVRVSLKGTNPDEFSMLTGAIPNTFDRILGNLALLMEYQVDFNLAVMLSFSPDKHVTLLEDRLKQISPDILKNFEEEYVFLYPHVAKKMKRAGIEPLVAYTPRGVPKKLV</sequence>
<evidence type="ECO:0000256" key="6">
    <source>
        <dbReference type="ARBA" id="ARBA00022723"/>
    </source>
</evidence>
<evidence type="ECO:0000259" key="11">
    <source>
        <dbReference type="PROSITE" id="PS51918"/>
    </source>
</evidence>
<name>A0A0S8FVS5_UNCW3</name>
<dbReference type="InterPro" id="IPR013785">
    <property type="entry name" value="Aldolase_TIM"/>
</dbReference>
<keyword evidence="10" id="KW-0456">Lyase</keyword>
<dbReference type="AlphaFoldDB" id="A0A0S8FVS5"/>
<dbReference type="SFLD" id="SFLDS00029">
    <property type="entry name" value="Radical_SAM"/>
    <property type="match status" value="1"/>
</dbReference>
<dbReference type="GO" id="GO:0016829">
    <property type="term" value="F:lyase activity"/>
    <property type="evidence" value="ECO:0007669"/>
    <property type="project" value="UniProtKB-KW"/>
</dbReference>
<comment type="pathway">
    <text evidence="2">Cofactor biosynthesis; Fe-Mo cofactor biosynthesis.</text>
</comment>
<accession>A0A0S8FVS5</accession>
<evidence type="ECO:0000256" key="7">
    <source>
        <dbReference type="ARBA" id="ARBA00023004"/>
    </source>
</evidence>
<dbReference type="PANTHER" id="PTHR43787">
    <property type="entry name" value="FEMO COFACTOR BIOSYNTHESIS PROTEIN NIFB-RELATED"/>
    <property type="match status" value="1"/>
</dbReference>
<evidence type="ECO:0000256" key="2">
    <source>
        <dbReference type="ARBA" id="ARBA00005155"/>
    </source>
</evidence>
<keyword evidence="6" id="KW-0479">Metal-binding</keyword>